<accession>H1Q2G3</accession>
<dbReference type="EMBL" id="AGWK01000031">
    <property type="protein sequence ID" value="EHO70780.1"/>
    <property type="molecule type" value="Genomic_DNA"/>
</dbReference>
<name>H1Q2G3_9BACT</name>
<gene>
    <name evidence="1" type="ORF">HMPREF9140_01101</name>
</gene>
<evidence type="ECO:0000313" key="2">
    <source>
        <dbReference type="Proteomes" id="UP000016023"/>
    </source>
</evidence>
<dbReference type="RefSeq" id="WP_006952392.1">
    <property type="nucleotide sequence ID" value="NZ_JH594522.1"/>
</dbReference>
<protein>
    <submittedName>
        <fullName evidence="1">Uncharacterized protein</fullName>
    </submittedName>
</protein>
<comment type="caution">
    <text evidence="1">The sequence shown here is derived from an EMBL/GenBank/DDBJ whole genome shotgun (WGS) entry which is preliminary data.</text>
</comment>
<dbReference type="HOGENOM" id="CLU_1433314_0_0_10"/>
<proteinExistence type="predicted"/>
<dbReference type="Proteomes" id="UP000016023">
    <property type="component" value="Unassembled WGS sequence"/>
</dbReference>
<reference evidence="1 2" key="1">
    <citation type="submission" date="2011-12" db="EMBL/GenBank/DDBJ databases">
        <title>The Genome Sequence of Prevotella micans F0438.</title>
        <authorList>
            <consortium name="The Broad Institute Genome Sequencing Platform"/>
            <person name="Earl A."/>
            <person name="Ward D."/>
            <person name="Feldgarden M."/>
            <person name="Gevers D."/>
            <person name="Izard J."/>
            <person name="Baranova O.V."/>
            <person name="Blanton J.M."/>
            <person name="Wade W.G."/>
            <person name="Dewhirst F.E."/>
            <person name="Young S.K."/>
            <person name="Zeng Q."/>
            <person name="Gargeya S."/>
            <person name="Fitzgerald M."/>
            <person name="Haas B."/>
            <person name="Abouelleil A."/>
            <person name="Alvarado L."/>
            <person name="Arachchi H.M."/>
            <person name="Berlin A."/>
            <person name="Chapman S.B."/>
            <person name="Gearin G."/>
            <person name="Goldberg J."/>
            <person name="Griggs A."/>
            <person name="Gujja S."/>
            <person name="Hansen M."/>
            <person name="Heiman D."/>
            <person name="Howarth C."/>
            <person name="Larimer J."/>
            <person name="Lui A."/>
            <person name="MacDonald P.J.P."/>
            <person name="McCowen C."/>
            <person name="Montmayeur A."/>
            <person name="Murphy C."/>
            <person name="Neiman D."/>
            <person name="Pearson M."/>
            <person name="Priest M."/>
            <person name="Roberts A."/>
            <person name="Saif S."/>
            <person name="Shea T."/>
            <person name="Sisk P."/>
            <person name="Stolte C."/>
            <person name="Sykes S."/>
            <person name="Wortman J."/>
            <person name="Nusbaum C."/>
            <person name="Birren B."/>
        </authorList>
    </citation>
    <scope>NUCLEOTIDE SEQUENCE [LARGE SCALE GENOMIC DNA]</scope>
    <source>
        <strain evidence="1 2">F0438</strain>
    </source>
</reference>
<evidence type="ECO:0000313" key="1">
    <source>
        <dbReference type="EMBL" id="EHO70780.1"/>
    </source>
</evidence>
<organism evidence="1 2">
    <name type="scientific">Prevotella micans F0438</name>
    <dbReference type="NCBI Taxonomy" id="883158"/>
    <lineage>
        <taxon>Bacteria</taxon>
        <taxon>Pseudomonadati</taxon>
        <taxon>Bacteroidota</taxon>
        <taxon>Bacteroidia</taxon>
        <taxon>Bacteroidales</taxon>
        <taxon>Prevotellaceae</taxon>
        <taxon>Prevotella</taxon>
    </lineage>
</organism>
<keyword evidence="2" id="KW-1185">Reference proteome</keyword>
<dbReference type="AlphaFoldDB" id="H1Q2G3"/>
<dbReference type="PROSITE" id="PS51257">
    <property type="entry name" value="PROKAR_LIPOPROTEIN"/>
    <property type="match status" value="1"/>
</dbReference>
<sequence>METKIIKKRKCVFICFIMLCILSISTSCKYDKRRYKRVLNDTTLSVNKELLLYVDKYIKRYPQYRSLTILTELEYNWREEYKENCILLIGPSFDGLFEKEKIYPSYAFEYRKRMIFIQSSSDYLYRQKNIERTYHRYSVKNKKKEEDIISYLKLALVVKAIGKGSFIYLTDKADSLILRKRVKFIPPNV</sequence>
<dbReference type="STRING" id="883158.HMPREF9140_01101"/>